<evidence type="ECO:0000313" key="1">
    <source>
        <dbReference type="EMBL" id="MDA7088714.1"/>
    </source>
</evidence>
<dbReference type="EMBL" id="JAQJZJ010000011">
    <property type="protein sequence ID" value="MDA7088714.1"/>
    <property type="molecule type" value="Genomic_DNA"/>
</dbReference>
<reference evidence="1 2" key="1">
    <citation type="submission" date="2023-01" db="EMBL/GenBank/DDBJ databases">
        <title>Pseudomonas SA3-5T sp. nov., isolated from tidal flat sediment.</title>
        <authorList>
            <person name="Kim H.S."/>
            <person name="Kim J.-S."/>
            <person name="Suh M.K."/>
            <person name="Eom M.K."/>
            <person name="Lee J.-S."/>
        </authorList>
    </citation>
    <scope>NUCLEOTIDE SEQUENCE [LARGE SCALE GENOMIC DNA]</scope>
    <source>
        <strain evidence="1 2">SA3-5</strain>
    </source>
</reference>
<comment type="caution">
    <text evidence="1">The sequence shown here is derived from an EMBL/GenBank/DDBJ whole genome shotgun (WGS) entry which is preliminary data.</text>
</comment>
<dbReference type="Proteomes" id="UP001212042">
    <property type="component" value="Unassembled WGS sequence"/>
</dbReference>
<organism evidence="1 2">
    <name type="scientific">Pseudomonas aestuarii</name>
    <dbReference type="NCBI Taxonomy" id="3018340"/>
    <lineage>
        <taxon>Bacteria</taxon>
        <taxon>Pseudomonadati</taxon>
        <taxon>Pseudomonadota</taxon>
        <taxon>Gammaproteobacteria</taxon>
        <taxon>Pseudomonadales</taxon>
        <taxon>Pseudomonadaceae</taxon>
        <taxon>Pseudomonas</taxon>
    </lineage>
</organism>
<dbReference type="CDD" id="cd10548">
    <property type="entry name" value="cupin_CDO"/>
    <property type="match status" value="1"/>
</dbReference>
<protein>
    <recommendedName>
        <fullName evidence="3">Cysteine dioxygenase</fullName>
    </recommendedName>
</protein>
<dbReference type="InterPro" id="IPR014710">
    <property type="entry name" value="RmlC-like_jellyroll"/>
</dbReference>
<evidence type="ECO:0008006" key="3">
    <source>
        <dbReference type="Google" id="ProtNLM"/>
    </source>
</evidence>
<accession>A0ABT4XKH3</accession>
<dbReference type="Gene3D" id="2.60.120.10">
    <property type="entry name" value="Jelly Rolls"/>
    <property type="match status" value="1"/>
</dbReference>
<dbReference type="SUPFAM" id="SSF51182">
    <property type="entry name" value="RmlC-like cupins"/>
    <property type="match status" value="1"/>
</dbReference>
<keyword evidence="2" id="KW-1185">Reference proteome</keyword>
<evidence type="ECO:0000313" key="2">
    <source>
        <dbReference type="Proteomes" id="UP001212042"/>
    </source>
</evidence>
<gene>
    <name evidence="1" type="ORF">PH586_20235</name>
</gene>
<proteinExistence type="predicted"/>
<sequence length="187" mass="20838">MSNDSYNLEQFIGDLRRLVASAADEASLLAQVAPLAQRVVAERGWLRADMYQADSQLGFGTSLLHVEADQSLFVVVDSWLPGRGVPPHDHDTWAVVVGVEGSERNIFWQRLDDGTRPGYAELQRLDEQCIAAGQVLTLPSGSIHSVINETSHTSLSFHVYGRHLNHTARRQFDPAHNRELPFIIDAR</sequence>
<name>A0ABT4XKH3_9PSED</name>
<dbReference type="InterPro" id="IPR011051">
    <property type="entry name" value="RmlC_Cupin_sf"/>
</dbReference>
<dbReference type="RefSeq" id="WP_271349605.1">
    <property type="nucleotide sequence ID" value="NZ_JAQJZJ010000011.1"/>
</dbReference>